<dbReference type="AlphaFoldDB" id="D5GA20"/>
<reference evidence="1 2" key="1">
    <citation type="journal article" date="2010" name="Nature">
        <title>Perigord black truffle genome uncovers evolutionary origins and mechanisms of symbiosis.</title>
        <authorList>
            <person name="Martin F."/>
            <person name="Kohler A."/>
            <person name="Murat C."/>
            <person name="Balestrini R."/>
            <person name="Coutinho P.M."/>
            <person name="Jaillon O."/>
            <person name="Montanini B."/>
            <person name="Morin E."/>
            <person name="Noel B."/>
            <person name="Percudani R."/>
            <person name="Porcel B."/>
            <person name="Rubini A."/>
            <person name="Amicucci A."/>
            <person name="Amselem J."/>
            <person name="Anthouard V."/>
            <person name="Arcioni S."/>
            <person name="Artiguenave F."/>
            <person name="Aury J.M."/>
            <person name="Ballario P."/>
            <person name="Bolchi A."/>
            <person name="Brenna A."/>
            <person name="Brun A."/>
            <person name="Buee M."/>
            <person name="Cantarel B."/>
            <person name="Chevalier G."/>
            <person name="Couloux A."/>
            <person name="Da Silva C."/>
            <person name="Denoeud F."/>
            <person name="Duplessis S."/>
            <person name="Ghignone S."/>
            <person name="Hilselberger B."/>
            <person name="Iotti M."/>
            <person name="Marcais B."/>
            <person name="Mello A."/>
            <person name="Miranda M."/>
            <person name="Pacioni G."/>
            <person name="Quesneville H."/>
            <person name="Riccioni C."/>
            <person name="Ruotolo R."/>
            <person name="Splivallo R."/>
            <person name="Stocchi V."/>
            <person name="Tisserant E."/>
            <person name="Viscomi A.R."/>
            <person name="Zambonelli A."/>
            <person name="Zampieri E."/>
            <person name="Henrissat B."/>
            <person name="Lebrun M.H."/>
            <person name="Paolocci F."/>
            <person name="Bonfante P."/>
            <person name="Ottonello S."/>
            <person name="Wincker P."/>
        </authorList>
    </citation>
    <scope>NUCLEOTIDE SEQUENCE [LARGE SCALE GENOMIC DNA]</scope>
    <source>
        <strain evidence="1 2">Mel28</strain>
    </source>
</reference>
<dbReference type="GeneID" id="9187061"/>
<sequence>MLDRRPRLRYSKGRRHLQAEYKFMRAFNSIATFGVNRLTCNLRAERLLPRLARCRRRNSSDGV</sequence>
<dbReference type="Proteomes" id="UP000006911">
    <property type="component" value="Unassembled WGS sequence"/>
</dbReference>
<dbReference type="HOGENOM" id="CLU_2887458_0_0_1"/>
<protein>
    <submittedName>
        <fullName evidence="1">(Perigord truffle) hypothetical protein</fullName>
    </submittedName>
</protein>
<dbReference type="EMBL" id="FN430070">
    <property type="protein sequence ID" value="CAZ81363.1"/>
    <property type="molecule type" value="Genomic_DNA"/>
</dbReference>
<dbReference type="KEGG" id="tml:GSTUM_00003503001"/>
<evidence type="ECO:0000313" key="1">
    <source>
        <dbReference type="EMBL" id="CAZ81363.1"/>
    </source>
</evidence>
<accession>D5GA20</accession>
<dbReference type="InParanoid" id="D5GA20"/>
<dbReference type="RefSeq" id="XP_002837172.1">
    <property type="nucleotide sequence ID" value="XM_002837126.1"/>
</dbReference>
<gene>
    <name evidence="1" type="ORF">GSTUM_00003503001</name>
</gene>
<evidence type="ECO:0000313" key="2">
    <source>
        <dbReference type="Proteomes" id="UP000006911"/>
    </source>
</evidence>
<organism evidence="1 2">
    <name type="scientific">Tuber melanosporum (strain Mel28)</name>
    <name type="common">Perigord black truffle</name>
    <dbReference type="NCBI Taxonomy" id="656061"/>
    <lineage>
        <taxon>Eukaryota</taxon>
        <taxon>Fungi</taxon>
        <taxon>Dikarya</taxon>
        <taxon>Ascomycota</taxon>
        <taxon>Pezizomycotina</taxon>
        <taxon>Pezizomycetes</taxon>
        <taxon>Pezizales</taxon>
        <taxon>Tuberaceae</taxon>
        <taxon>Tuber</taxon>
    </lineage>
</organism>
<proteinExistence type="predicted"/>
<keyword evidence="2" id="KW-1185">Reference proteome</keyword>
<name>D5GA20_TUBMM</name>